<proteinExistence type="predicted"/>
<comment type="caution">
    <text evidence="1">The sequence shown here is derived from an EMBL/GenBank/DDBJ whole genome shotgun (WGS) entry which is preliminary data.</text>
</comment>
<dbReference type="Pfam" id="PF03004">
    <property type="entry name" value="Transposase_24"/>
    <property type="match status" value="1"/>
</dbReference>
<reference evidence="1" key="2">
    <citation type="submission" date="2023-04" db="EMBL/GenBank/DDBJ databases">
        <authorList>
            <person name="Bruccoleri R.E."/>
            <person name="Oakeley E.J."/>
            <person name="Faust A.-M."/>
            <person name="Dessus-Babus S."/>
            <person name="Altorfer M."/>
            <person name="Burckhardt D."/>
            <person name="Oertli M."/>
            <person name="Naumann U."/>
            <person name="Petersen F."/>
            <person name="Wong J."/>
        </authorList>
    </citation>
    <scope>NUCLEOTIDE SEQUENCE</scope>
    <source>
        <strain evidence="1">GSM-AAB239-AS_SAM_17_03QT</strain>
        <tissue evidence="1">Leaf</tissue>
    </source>
</reference>
<dbReference type="AlphaFoldDB" id="A0AAX6ESV2"/>
<keyword evidence="2" id="KW-1185">Reference proteome</keyword>
<sequence length="200" mass="22192">MIHDLKMGHTRPNWIRQEYYEDLLGMMDTPAYKGKSEKAKANRQAAGLHTGGSRPHAATLADLAQRAVKEGRAPESVTMYDVFQYTHKRWKDGSFIDERAKETDAAYCEALSRAQLTDTEDFGKTTPARTPSSLAARNDLFVDTVGSFKKGLLYGVGFLGPLHMAMQRFPPTPPPPVAPADDDVRSQLTQLHEAVSSLRD</sequence>
<name>A0AAX6ESV2_IRIPA</name>
<gene>
    <name evidence="1" type="ORF">M6B38_105500</name>
</gene>
<dbReference type="EMBL" id="JANAVB010034320">
    <property type="protein sequence ID" value="KAJ6807038.1"/>
    <property type="molecule type" value="Genomic_DNA"/>
</dbReference>
<reference evidence="1" key="1">
    <citation type="journal article" date="2023" name="GigaByte">
        <title>Genome assembly of the bearded iris, Iris pallida Lam.</title>
        <authorList>
            <person name="Bruccoleri R.E."/>
            <person name="Oakeley E.J."/>
            <person name="Faust A.M.E."/>
            <person name="Altorfer M."/>
            <person name="Dessus-Babus S."/>
            <person name="Burckhardt D."/>
            <person name="Oertli M."/>
            <person name="Naumann U."/>
            <person name="Petersen F."/>
            <person name="Wong J."/>
        </authorList>
    </citation>
    <scope>NUCLEOTIDE SEQUENCE</scope>
    <source>
        <strain evidence="1">GSM-AAB239-AS_SAM_17_03QT</strain>
    </source>
</reference>
<organism evidence="1 2">
    <name type="scientific">Iris pallida</name>
    <name type="common">Sweet iris</name>
    <dbReference type="NCBI Taxonomy" id="29817"/>
    <lineage>
        <taxon>Eukaryota</taxon>
        <taxon>Viridiplantae</taxon>
        <taxon>Streptophyta</taxon>
        <taxon>Embryophyta</taxon>
        <taxon>Tracheophyta</taxon>
        <taxon>Spermatophyta</taxon>
        <taxon>Magnoliopsida</taxon>
        <taxon>Liliopsida</taxon>
        <taxon>Asparagales</taxon>
        <taxon>Iridaceae</taxon>
        <taxon>Iridoideae</taxon>
        <taxon>Irideae</taxon>
        <taxon>Iris</taxon>
    </lineage>
</organism>
<evidence type="ECO:0000313" key="2">
    <source>
        <dbReference type="Proteomes" id="UP001140949"/>
    </source>
</evidence>
<evidence type="ECO:0000313" key="1">
    <source>
        <dbReference type="EMBL" id="KAJ6807038.1"/>
    </source>
</evidence>
<dbReference type="Proteomes" id="UP001140949">
    <property type="component" value="Unassembled WGS sequence"/>
</dbReference>
<protein>
    <submittedName>
        <fullName evidence="1">Uncharacterized protein</fullName>
    </submittedName>
</protein>
<dbReference type="InterPro" id="IPR004252">
    <property type="entry name" value="Probable_transposase_24"/>
</dbReference>
<accession>A0AAX6ESV2</accession>